<keyword evidence="2" id="KW-1185">Reference proteome</keyword>
<gene>
    <name evidence="1" type="ORF">NGM29_20700</name>
</gene>
<protein>
    <submittedName>
        <fullName evidence="1">Uncharacterized protein</fullName>
    </submittedName>
</protein>
<dbReference type="RefSeq" id="WP_254161602.1">
    <property type="nucleotide sequence ID" value="NZ_CP100358.1"/>
</dbReference>
<accession>A0A9E7NDT0</accession>
<evidence type="ECO:0000313" key="1">
    <source>
        <dbReference type="EMBL" id="UTF56010.1"/>
    </source>
</evidence>
<organism evidence="1 2">
    <name type="scientific">Natronosalvus rutilus</name>
    <dbReference type="NCBI Taxonomy" id="2953753"/>
    <lineage>
        <taxon>Archaea</taxon>
        <taxon>Methanobacteriati</taxon>
        <taxon>Methanobacteriota</taxon>
        <taxon>Stenosarchaea group</taxon>
        <taxon>Halobacteria</taxon>
        <taxon>Halobacteriales</taxon>
        <taxon>Natrialbaceae</taxon>
        <taxon>Natronosalvus</taxon>
    </lineage>
</organism>
<sequence>MRDELRARREETWRLLVEMGIGYSDAVARIAENFDCNESTVKTDISRMETWIGELDVAYYSGVSRLRELRQQRQRLNQMALEARQQEDLTTEKSVRQEIRQNLESDMRMSQRLGLTNEEPQQFELAQGLEPEDEELLDEFCGVEGEAVSLEEMA</sequence>
<geneLocation type="plasmid" evidence="1 2">
    <name>unnamed3</name>
</geneLocation>
<proteinExistence type="predicted"/>
<dbReference type="Proteomes" id="UP001056855">
    <property type="component" value="Plasmid unnamed3"/>
</dbReference>
<evidence type="ECO:0000313" key="2">
    <source>
        <dbReference type="Proteomes" id="UP001056855"/>
    </source>
</evidence>
<keyword evidence="1" id="KW-0614">Plasmid</keyword>
<reference evidence="1" key="1">
    <citation type="submission" date="2022-06" db="EMBL/GenBank/DDBJ databases">
        <title>Diverse halophilic archaea isolated from saline environments.</title>
        <authorList>
            <person name="Cui H.-L."/>
        </authorList>
    </citation>
    <scope>NUCLEOTIDE SEQUENCE</scope>
    <source>
        <strain evidence="1">WLHS1</strain>
        <plasmid evidence="1">unnamed3</plasmid>
    </source>
</reference>
<dbReference type="EMBL" id="CP100358">
    <property type="protein sequence ID" value="UTF56010.1"/>
    <property type="molecule type" value="Genomic_DNA"/>
</dbReference>
<dbReference type="KEGG" id="sawl:NGM29_20700"/>
<name>A0A9E7NDT0_9EURY</name>
<dbReference type="GeneID" id="73292520"/>
<dbReference type="AlphaFoldDB" id="A0A9E7NDT0"/>